<evidence type="ECO:0000256" key="1">
    <source>
        <dbReference type="SAM" id="MobiDB-lite"/>
    </source>
</evidence>
<sequence>MTPTLSPLAAALARTVAAADRVRVPVETLRQSALAADLSLHGAPDARRRLLAAITELVDAGHVTLPAAGRTGWEPAPRPPLPRWVSRPAPPKAAAPTEQPVSWHAGLSWVPAFTATDRPSAKERALLRAVNAFLGAGGSKLVVPLRERSLQLTGDEKSLDALSRGRLFSSGRLTLELILARRTSPPVARHRIGCGPVTLLVENWSTYESLTATLPADGEIGTVAYSAGNSLGAVLTVLADDPPAALAYFGDLDVRGLEIAAAGARLVDDLGLPPLLPAAGLYRLLMDHGLPADTDADVTPAKVRKAVVWLPAELRPPAEAVLMEGKRVAQEAVGLELLTGTPATDLAAVTTQRR</sequence>
<protein>
    <recommendedName>
        <fullName evidence="4">Wadjet protein JetD C-terminal domain-containing protein</fullName>
    </recommendedName>
</protein>
<keyword evidence="3" id="KW-1185">Reference proteome</keyword>
<accession>A0A1H3LD14</accession>
<dbReference type="OrthoDB" id="8263792at2"/>
<evidence type="ECO:0000313" key="3">
    <source>
        <dbReference type="Proteomes" id="UP000198921"/>
    </source>
</evidence>
<dbReference type="Proteomes" id="UP000198921">
    <property type="component" value="Unassembled WGS sequence"/>
</dbReference>
<name>A0A1H3LD14_9ACTN</name>
<reference evidence="3" key="1">
    <citation type="submission" date="2016-10" db="EMBL/GenBank/DDBJ databases">
        <authorList>
            <person name="Varghese N."/>
            <person name="Submissions S."/>
        </authorList>
    </citation>
    <scope>NUCLEOTIDE SEQUENCE [LARGE SCALE GENOMIC DNA]</scope>
    <source>
        <strain evidence="3">DSM 45422</strain>
    </source>
</reference>
<dbReference type="AlphaFoldDB" id="A0A1H3LD14"/>
<dbReference type="RefSeq" id="WP_091158518.1">
    <property type="nucleotide sequence ID" value="NZ_FNOT01000009.1"/>
</dbReference>
<evidence type="ECO:0008006" key="4">
    <source>
        <dbReference type="Google" id="ProtNLM"/>
    </source>
</evidence>
<organism evidence="2 3">
    <name type="scientific">Geodermatophilus africanus</name>
    <dbReference type="NCBI Taxonomy" id="1137993"/>
    <lineage>
        <taxon>Bacteria</taxon>
        <taxon>Bacillati</taxon>
        <taxon>Actinomycetota</taxon>
        <taxon>Actinomycetes</taxon>
        <taxon>Geodermatophilales</taxon>
        <taxon>Geodermatophilaceae</taxon>
        <taxon>Geodermatophilus</taxon>
    </lineage>
</organism>
<feature type="region of interest" description="Disordered" evidence="1">
    <location>
        <begin position="67"/>
        <end position="100"/>
    </location>
</feature>
<evidence type="ECO:0000313" key="2">
    <source>
        <dbReference type="EMBL" id="SDY62467.1"/>
    </source>
</evidence>
<feature type="compositionally biased region" description="Pro residues" evidence="1">
    <location>
        <begin position="76"/>
        <end position="93"/>
    </location>
</feature>
<dbReference type="EMBL" id="FNOT01000009">
    <property type="protein sequence ID" value="SDY62467.1"/>
    <property type="molecule type" value="Genomic_DNA"/>
</dbReference>
<dbReference type="STRING" id="1137993.SAMN05660209_03299"/>
<proteinExistence type="predicted"/>
<gene>
    <name evidence="2" type="ORF">SAMN05660209_03299</name>
</gene>